<evidence type="ECO:0000313" key="10">
    <source>
        <dbReference type="EMBL" id="GAA2434567.1"/>
    </source>
</evidence>
<dbReference type="PANTHER" id="PTHR30478:SF0">
    <property type="entry name" value="BETA SLIDING CLAMP"/>
    <property type="match status" value="1"/>
</dbReference>
<dbReference type="EMBL" id="BAAASZ010000017">
    <property type="protein sequence ID" value="GAA2434567.1"/>
    <property type="molecule type" value="Genomic_DNA"/>
</dbReference>
<evidence type="ECO:0000256" key="4">
    <source>
        <dbReference type="ARBA" id="ARBA00022679"/>
    </source>
</evidence>
<dbReference type="CDD" id="cd00140">
    <property type="entry name" value="beta_clamp"/>
    <property type="match status" value="1"/>
</dbReference>
<dbReference type="Gene3D" id="3.10.150.10">
    <property type="entry name" value="DNA Polymerase III, subunit A, domain 2"/>
    <property type="match status" value="2"/>
</dbReference>
<accession>A0ABP5WS02</accession>
<dbReference type="InterPro" id="IPR046938">
    <property type="entry name" value="DNA_clamp_sf"/>
</dbReference>
<dbReference type="InterPro" id="IPR022637">
    <property type="entry name" value="DNA_polIII_beta_cen"/>
</dbReference>
<dbReference type="InterPro" id="IPR001001">
    <property type="entry name" value="DNA_polIII_beta"/>
</dbReference>
<evidence type="ECO:0000256" key="7">
    <source>
        <dbReference type="ARBA" id="ARBA00022932"/>
    </source>
</evidence>
<comment type="subcellular location">
    <subcellularLocation>
        <location evidence="1">Cytoplasm</location>
    </subcellularLocation>
</comment>
<evidence type="ECO:0000256" key="8">
    <source>
        <dbReference type="ARBA" id="ARBA00023125"/>
    </source>
</evidence>
<gene>
    <name evidence="10" type="ORF">GCM10010405_16950</name>
</gene>
<keyword evidence="4" id="KW-0808">Transferase</keyword>
<keyword evidence="5" id="KW-0548">Nucleotidyltransferase</keyword>
<keyword evidence="11" id="KW-1185">Reference proteome</keyword>
<sequence>MDGTEALMSIGTFARPGGAGAVRQVAPAVASAPVREEFPVLGCVLIDIERQEVRLVATDRYRLAVRALRPLSAEGGPRRVLVGASELKDVASWAGPLPDVDIEVDRRGVRLHGGRAARALPTVDETFPDYRMILDDLPAARHRIIADRTALRAAIAEAGHDGPLTLRTDERRLTLAFRGSATATLPAVCTGAPVRIAFDPGVLPPALDAGVGPDALPEISSPTRPVVVRPADQGSFTTLVMPVHEAPTAA</sequence>
<evidence type="ECO:0000256" key="1">
    <source>
        <dbReference type="ARBA" id="ARBA00004496"/>
    </source>
</evidence>
<keyword evidence="8" id="KW-0238">DNA-binding</keyword>
<comment type="similarity">
    <text evidence="2">Belongs to the beta sliding clamp family.</text>
</comment>
<proteinExistence type="inferred from homology"/>
<dbReference type="Pfam" id="PF02767">
    <property type="entry name" value="DNA_pol3_beta_2"/>
    <property type="match status" value="1"/>
</dbReference>
<evidence type="ECO:0000313" key="11">
    <source>
        <dbReference type="Proteomes" id="UP001501638"/>
    </source>
</evidence>
<evidence type="ECO:0000256" key="6">
    <source>
        <dbReference type="ARBA" id="ARBA00022705"/>
    </source>
</evidence>
<reference evidence="11" key="1">
    <citation type="journal article" date="2019" name="Int. J. Syst. Evol. Microbiol.">
        <title>The Global Catalogue of Microorganisms (GCM) 10K type strain sequencing project: providing services to taxonomists for standard genome sequencing and annotation.</title>
        <authorList>
            <consortium name="The Broad Institute Genomics Platform"/>
            <consortium name="The Broad Institute Genome Sequencing Center for Infectious Disease"/>
            <person name="Wu L."/>
            <person name="Ma J."/>
        </authorList>
    </citation>
    <scope>NUCLEOTIDE SEQUENCE [LARGE SCALE GENOMIC DNA]</scope>
    <source>
        <strain evidence="11">JCM 6305</strain>
    </source>
</reference>
<evidence type="ECO:0000256" key="2">
    <source>
        <dbReference type="ARBA" id="ARBA00010752"/>
    </source>
</evidence>
<dbReference type="Proteomes" id="UP001501638">
    <property type="component" value="Unassembled WGS sequence"/>
</dbReference>
<protein>
    <recommendedName>
        <fullName evidence="9">DNA polymerase III beta sliding clamp central domain-containing protein</fullName>
    </recommendedName>
</protein>
<evidence type="ECO:0000256" key="5">
    <source>
        <dbReference type="ARBA" id="ARBA00022695"/>
    </source>
</evidence>
<organism evidence="10 11">
    <name type="scientific">Streptomyces macrosporus</name>
    <dbReference type="NCBI Taxonomy" id="44032"/>
    <lineage>
        <taxon>Bacteria</taxon>
        <taxon>Bacillati</taxon>
        <taxon>Actinomycetota</taxon>
        <taxon>Actinomycetes</taxon>
        <taxon>Kitasatosporales</taxon>
        <taxon>Streptomycetaceae</taxon>
        <taxon>Streptomyces</taxon>
    </lineage>
</organism>
<name>A0ABP5WS02_9ACTN</name>
<evidence type="ECO:0000259" key="9">
    <source>
        <dbReference type="Pfam" id="PF02767"/>
    </source>
</evidence>
<comment type="caution">
    <text evidence="10">The sequence shown here is derived from an EMBL/GenBank/DDBJ whole genome shotgun (WGS) entry which is preliminary data.</text>
</comment>
<keyword evidence="3" id="KW-0963">Cytoplasm</keyword>
<dbReference type="PANTHER" id="PTHR30478">
    <property type="entry name" value="DNA POLYMERASE III SUBUNIT BETA"/>
    <property type="match status" value="1"/>
</dbReference>
<dbReference type="SUPFAM" id="SSF55979">
    <property type="entry name" value="DNA clamp"/>
    <property type="match status" value="2"/>
</dbReference>
<dbReference type="RefSeq" id="WP_344321511.1">
    <property type="nucleotide sequence ID" value="NZ_BAAASZ010000017.1"/>
</dbReference>
<feature type="domain" description="DNA polymerase III beta sliding clamp central" evidence="9">
    <location>
        <begin position="22"/>
        <end position="129"/>
    </location>
</feature>
<keyword evidence="6" id="KW-0235">DNA replication</keyword>
<keyword evidence="7" id="KW-0239">DNA-directed DNA polymerase</keyword>
<evidence type="ECO:0000256" key="3">
    <source>
        <dbReference type="ARBA" id="ARBA00022490"/>
    </source>
</evidence>